<comment type="subcellular location">
    <subcellularLocation>
        <location evidence="2">Cell membrane</location>
        <topology evidence="2">Multi-pass membrane protein</topology>
    </subcellularLocation>
</comment>
<comment type="caution">
    <text evidence="3">The sequence shown here is derived from an EMBL/GenBank/DDBJ whole genome shotgun (WGS) entry which is preliminary data.</text>
</comment>
<dbReference type="InterPro" id="IPR042106">
    <property type="entry name" value="Nuo/plastoQ_OxRdtase_6_NuoJ"/>
</dbReference>
<dbReference type="PANTHER" id="PTHR33269">
    <property type="entry name" value="NADH-UBIQUINONE OXIDOREDUCTASE CHAIN 6"/>
    <property type="match status" value="1"/>
</dbReference>
<sequence>MDTSAIIFYAISAFTLAMGLMAVTSSKIFRSAIWLLLSLVGIAALYFWMQVEFIAAIQIIVYVGGIVVLIIFSIFLTQQAGTKMPKPSLKRMIASALAALFGLFFSFNLINHYGFSNTGSPHFSVSVNDVGTQMLSTTEHGYILPFEVVSMLLLSAMVGCIVIAIKPPEEQPKKDKAELENEHIDIPETVQEYVDATISEPLITTEV</sequence>
<organism evidence="3 4">
    <name type="scientific">Pinibacter soli</name>
    <dbReference type="NCBI Taxonomy" id="3044211"/>
    <lineage>
        <taxon>Bacteria</taxon>
        <taxon>Pseudomonadati</taxon>
        <taxon>Bacteroidota</taxon>
        <taxon>Chitinophagia</taxon>
        <taxon>Chitinophagales</taxon>
        <taxon>Chitinophagaceae</taxon>
        <taxon>Pinibacter</taxon>
    </lineage>
</organism>
<protein>
    <recommendedName>
        <fullName evidence="2">NADH-quinone oxidoreductase subunit J</fullName>
        <ecNumber evidence="2">7.1.1.-</ecNumber>
    </recommendedName>
</protein>
<feature type="transmembrane region" description="Helical" evidence="2">
    <location>
        <begin position="89"/>
        <end position="110"/>
    </location>
</feature>
<evidence type="ECO:0000256" key="1">
    <source>
        <dbReference type="ARBA" id="ARBA00005698"/>
    </source>
</evidence>
<reference evidence="3 4" key="1">
    <citation type="submission" date="2023-05" db="EMBL/GenBank/DDBJ databases">
        <title>Genome sequence of Pinibacter sp. MAH-24.</title>
        <authorList>
            <person name="Huq M.A."/>
        </authorList>
    </citation>
    <scope>NUCLEOTIDE SEQUENCE [LARGE SCALE GENOMIC DNA]</scope>
    <source>
        <strain evidence="3 4">MAH-24</strain>
    </source>
</reference>
<dbReference type="EC" id="7.1.1.-" evidence="2"/>
<evidence type="ECO:0000313" key="3">
    <source>
        <dbReference type="EMBL" id="MDI3320928.1"/>
    </source>
</evidence>
<dbReference type="EMBL" id="JASBRG010000007">
    <property type="protein sequence ID" value="MDI3320928.1"/>
    <property type="molecule type" value="Genomic_DNA"/>
</dbReference>
<keyword evidence="2" id="KW-0520">NAD</keyword>
<evidence type="ECO:0000313" key="4">
    <source>
        <dbReference type="Proteomes" id="UP001226434"/>
    </source>
</evidence>
<comment type="similarity">
    <text evidence="1 2">Belongs to the complex I subunit 6 family.</text>
</comment>
<keyword evidence="4" id="KW-1185">Reference proteome</keyword>
<dbReference type="Proteomes" id="UP001226434">
    <property type="component" value="Unassembled WGS sequence"/>
</dbReference>
<keyword evidence="2" id="KW-1133">Transmembrane helix</keyword>
<proteinExistence type="inferred from homology"/>
<feature type="transmembrane region" description="Helical" evidence="2">
    <location>
        <begin position="142"/>
        <end position="165"/>
    </location>
</feature>
<dbReference type="RefSeq" id="WP_282335030.1">
    <property type="nucleotide sequence ID" value="NZ_JASBRG010000007.1"/>
</dbReference>
<keyword evidence="2" id="KW-0874">Quinone</keyword>
<accession>A0ABT6REC5</accession>
<dbReference type="PANTHER" id="PTHR33269:SF17">
    <property type="entry name" value="NADH-UBIQUINONE OXIDOREDUCTASE CHAIN 6"/>
    <property type="match status" value="1"/>
</dbReference>
<feature type="transmembrane region" description="Helical" evidence="2">
    <location>
        <begin position="6"/>
        <end position="24"/>
    </location>
</feature>
<feature type="transmembrane region" description="Helical" evidence="2">
    <location>
        <begin position="55"/>
        <end position="77"/>
    </location>
</feature>
<keyword evidence="2" id="KW-0472">Membrane</keyword>
<keyword evidence="2" id="KW-1003">Cell membrane</keyword>
<comment type="function">
    <text evidence="2">NDH-1 shuttles electrons from NADH, via FMN and iron-sulfur (Fe-S) centers, to quinones in the respiratory chain. Couples the redox reaction to proton translocation (for every two electrons transferred, four hydrogen ions are translocated across the cytoplasmic membrane), and thus conserves the redox energy in a proton gradient.</text>
</comment>
<comment type="catalytic activity">
    <reaction evidence="2">
        <text>a quinone + NADH + 5 H(+)(in) = a quinol + NAD(+) + 4 H(+)(out)</text>
        <dbReference type="Rhea" id="RHEA:57888"/>
        <dbReference type="ChEBI" id="CHEBI:15378"/>
        <dbReference type="ChEBI" id="CHEBI:24646"/>
        <dbReference type="ChEBI" id="CHEBI:57540"/>
        <dbReference type="ChEBI" id="CHEBI:57945"/>
        <dbReference type="ChEBI" id="CHEBI:132124"/>
    </reaction>
</comment>
<keyword evidence="2" id="KW-0812">Transmembrane</keyword>
<name>A0ABT6REC5_9BACT</name>
<dbReference type="InterPro" id="IPR001457">
    <property type="entry name" value="NADH_UbQ/plastoQ_OxRdtase_su6"/>
</dbReference>
<gene>
    <name evidence="3" type="ORF">QJ048_14145</name>
</gene>
<dbReference type="Gene3D" id="1.20.120.1200">
    <property type="entry name" value="NADH-ubiquinone/plastoquinone oxidoreductase chain 6, subunit NuoJ"/>
    <property type="match status" value="1"/>
</dbReference>
<evidence type="ECO:0000256" key="2">
    <source>
        <dbReference type="RuleBase" id="RU004429"/>
    </source>
</evidence>
<feature type="transmembrane region" description="Helical" evidence="2">
    <location>
        <begin position="31"/>
        <end position="49"/>
    </location>
</feature>
<dbReference type="Pfam" id="PF00499">
    <property type="entry name" value="Oxidored_q3"/>
    <property type="match status" value="1"/>
</dbReference>